<evidence type="ECO:0008006" key="3">
    <source>
        <dbReference type="Google" id="ProtNLM"/>
    </source>
</evidence>
<protein>
    <recommendedName>
        <fullName evidence="3">HAD family hydrolase</fullName>
    </recommendedName>
</protein>
<keyword evidence="2" id="KW-1185">Reference proteome</keyword>
<gene>
    <name evidence="1" type="ORF">DEM34_07605</name>
</gene>
<sequence length="244" mass="26946">MTESRPWRLLMDVEGVVFDPLPAVVAALRRALLRVGRPAPLGQDLDWVASVPLGTTLATLVGHDGQCRAAFLGHLQHYYRSQSWRGLPAYPGIAEALRRLRHEAEAEIVLVSAHDMDTAWRQAVDQGLDDVFDSVVCPERGCCPECRQKLVIQLIRESSESHRVAWLTDMPAELVQARRRGVMGIAAAWGRAPLRAIRGGEPTVLAERPEQLPDALTLPQAWLDSLMAPWSPSKRAPAPVSPPR</sequence>
<dbReference type="PANTHER" id="PTHR43434:SF20">
    <property type="entry name" value="5'-NUCLEOTIDASE"/>
    <property type="match status" value="1"/>
</dbReference>
<dbReference type="RefSeq" id="WP_109677872.1">
    <property type="nucleotide sequence ID" value="NZ_CP086615.1"/>
</dbReference>
<dbReference type="Gene3D" id="3.40.50.1000">
    <property type="entry name" value="HAD superfamily/HAD-like"/>
    <property type="match status" value="1"/>
</dbReference>
<dbReference type="InterPro" id="IPR023198">
    <property type="entry name" value="PGP-like_dom2"/>
</dbReference>
<dbReference type="GO" id="GO:0004713">
    <property type="term" value="F:protein tyrosine kinase activity"/>
    <property type="evidence" value="ECO:0007669"/>
    <property type="project" value="TreeGrafter"/>
</dbReference>
<dbReference type="Proteomes" id="UP000245474">
    <property type="component" value="Unassembled WGS sequence"/>
</dbReference>
<dbReference type="GO" id="GO:0005829">
    <property type="term" value="C:cytosol"/>
    <property type="evidence" value="ECO:0007669"/>
    <property type="project" value="TreeGrafter"/>
</dbReference>
<dbReference type="InterPro" id="IPR041492">
    <property type="entry name" value="HAD_2"/>
</dbReference>
<comment type="caution">
    <text evidence="1">The sequence shown here is derived from an EMBL/GenBank/DDBJ whole genome shotgun (WGS) entry which is preliminary data.</text>
</comment>
<dbReference type="PANTHER" id="PTHR43434">
    <property type="entry name" value="PHOSPHOGLYCOLATE PHOSPHATASE"/>
    <property type="match status" value="1"/>
</dbReference>
<dbReference type="InterPro" id="IPR023214">
    <property type="entry name" value="HAD_sf"/>
</dbReference>
<organism evidence="1 2">
    <name type="scientific">Sediminicurvatus halobius</name>
    <dbReference type="NCBI Taxonomy" id="2182432"/>
    <lineage>
        <taxon>Bacteria</taxon>
        <taxon>Pseudomonadati</taxon>
        <taxon>Pseudomonadota</taxon>
        <taxon>Gammaproteobacteria</taxon>
        <taxon>Chromatiales</taxon>
        <taxon>Ectothiorhodospiraceae</taxon>
        <taxon>Sediminicurvatus</taxon>
    </lineage>
</organism>
<proteinExistence type="predicted"/>
<evidence type="ECO:0000313" key="2">
    <source>
        <dbReference type="Proteomes" id="UP000245474"/>
    </source>
</evidence>
<dbReference type="Gene3D" id="1.10.150.240">
    <property type="entry name" value="Putative phosphatase, domain 2"/>
    <property type="match status" value="1"/>
</dbReference>
<evidence type="ECO:0000313" key="1">
    <source>
        <dbReference type="EMBL" id="PWG63735.1"/>
    </source>
</evidence>
<dbReference type="Pfam" id="PF13419">
    <property type="entry name" value="HAD_2"/>
    <property type="match status" value="1"/>
</dbReference>
<reference evidence="1 2" key="1">
    <citation type="submission" date="2018-05" db="EMBL/GenBank/DDBJ databases">
        <title>Spiribacter halobius sp. nov., a moderately halophilic bacterium isolated from marine solar saltern.</title>
        <authorList>
            <person name="Zheng W.-S."/>
            <person name="Lu D.-C."/>
            <person name="Du Z.-J."/>
        </authorList>
    </citation>
    <scope>NUCLEOTIDE SEQUENCE [LARGE SCALE GENOMIC DNA]</scope>
    <source>
        <strain evidence="1 2">E85</strain>
    </source>
</reference>
<dbReference type="EMBL" id="QFFI01000009">
    <property type="protein sequence ID" value="PWG63735.1"/>
    <property type="molecule type" value="Genomic_DNA"/>
</dbReference>
<dbReference type="OrthoDB" id="9807630at2"/>
<dbReference type="InterPro" id="IPR050155">
    <property type="entry name" value="HAD-like_hydrolase_sf"/>
</dbReference>
<name>A0A2U2N3D7_9GAMM</name>
<dbReference type="InterPro" id="IPR036412">
    <property type="entry name" value="HAD-like_sf"/>
</dbReference>
<accession>A0A2U2N3D7</accession>
<dbReference type="AlphaFoldDB" id="A0A2U2N3D7"/>
<dbReference type="SUPFAM" id="SSF56784">
    <property type="entry name" value="HAD-like"/>
    <property type="match status" value="1"/>
</dbReference>